<keyword evidence="3" id="KW-1185">Reference proteome</keyword>
<reference evidence="2" key="1">
    <citation type="submission" date="2022-11" db="EMBL/GenBank/DDBJ databases">
        <title>Chromosome-level genome of Pogonophryne albipinna.</title>
        <authorList>
            <person name="Jo E."/>
        </authorList>
    </citation>
    <scope>NUCLEOTIDE SEQUENCE</scope>
    <source>
        <strain evidence="2">SGF0006</strain>
        <tissue evidence="2">Muscle</tissue>
    </source>
</reference>
<evidence type="ECO:0000313" key="2">
    <source>
        <dbReference type="EMBL" id="KAJ4938787.1"/>
    </source>
</evidence>
<proteinExistence type="predicted"/>
<evidence type="ECO:0000313" key="3">
    <source>
        <dbReference type="Proteomes" id="UP001219934"/>
    </source>
</evidence>
<dbReference type="AlphaFoldDB" id="A0AAD6FKX0"/>
<evidence type="ECO:0000256" key="1">
    <source>
        <dbReference type="SAM" id="MobiDB-lite"/>
    </source>
</evidence>
<sequence length="91" mass="9873">MFPLYTGKRIVPVPLPSPQESKCNVTEKDMLLMMVAHHQHHMMTVSTIEKAAVNPRTSSPGSSKEPCEENLGNKAVSLPVGNLDPPPCPPT</sequence>
<accession>A0AAD6FKX0</accession>
<feature type="region of interest" description="Disordered" evidence="1">
    <location>
        <begin position="53"/>
        <end position="91"/>
    </location>
</feature>
<organism evidence="2 3">
    <name type="scientific">Pogonophryne albipinna</name>
    <dbReference type="NCBI Taxonomy" id="1090488"/>
    <lineage>
        <taxon>Eukaryota</taxon>
        <taxon>Metazoa</taxon>
        <taxon>Chordata</taxon>
        <taxon>Craniata</taxon>
        <taxon>Vertebrata</taxon>
        <taxon>Euteleostomi</taxon>
        <taxon>Actinopterygii</taxon>
        <taxon>Neopterygii</taxon>
        <taxon>Teleostei</taxon>
        <taxon>Neoteleostei</taxon>
        <taxon>Acanthomorphata</taxon>
        <taxon>Eupercaria</taxon>
        <taxon>Perciformes</taxon>
        <taxon>Notothenioidei</taxon>
        <taxon>Pogonophryne</taxon>
    </lineage>
</organism>
<protein>
    <submittedName>
        <fullName evidence="2">Uncharacterized protein</fullName>
    </submittedName>
</protein>
<gene>
    <name evidence="2" type="ORF">JOQ06_028253</name>
</gene>
<name>A0AAD6FKX0_9TELE</name>
<dbReference type="Proteomes" id="UP001219934">
    <property type="component" value="Unassembled WGS sequence"/>
</dbReference>
<dbReference type="EMBL" id="JAPTMU010000008">
    <property type="protein sequence ID" value="KAJ4938787.1"/>
    <property type="molecule type" value="Genomic_DNA"/>
</dbReference>
<comment type="caution">
    <text evidence="2">The sequence shown here is derived from an EMBL/GenBank/DDBJ whole genome shotgun (WGS) entry which is preliminary data.</text>
</comment>